<protein>
    <submittedName>
        <fullName evidence="1">Tryptophan 2,3-dioxygenase</fullName>
        <ecNumber evidence="1">1.13.11.11</ecNumber>
    </submittedName>
</protein>
<dbReference type="InterPro" id="IPR037217">
    <property type="entry name" value="Trp/Indoleamine_2_3_dOase-like"/>
</dbReference>
<keyword evidence="1" id="KW-0223">Dioxygenase</keyword>
<dbReference type="InterPro" id="IPR004981">
    <property type="entry name" value="Trp_2_3_dOase"/>
</dbReference>
<dbReference type="RefSeq" id="WP_184878844.1">
    <property type="nucleotide sequence ID" value="NZ_BOOV01000039.1"/>
</dbReference>
<dbReference type="Pfam" id="PF03301">
    <property type="entry name" value="Trp_dioxygenase"/>
    <property type="match status" value="2"/>
</dbReference>
<dbReference type="Gene3D" id="1.20.58.480">
    <property type="match status" value="1"/>
</dbReference>
<dbReference type="EC" id="1.13.11.11" evidence="1"/>
<evidence type="ECO:0000313" key="1">
    <source>
        <dbReference type="EMBL" id="MBB4700537.1"/>
    </source>
</evidence>
<name>A0A7W7G8P3_9ACTN</name>
<dbReference type="EMBL" id="JACHND010000001">
    <property type="protein sequence ID" value="MBB4700537.1"/>
    <property type="molecule type" value="Genomic_DNA"/>
</dbReference>
<accession>A0A7W7G8P3</accession>
<dbReference type="PANTHER" id="PTHR10138">
    <property type="entry name" value="TRYPTOPHAN 2,3-DIOXYGENASE"/>
    <property type="match status" value="1"/>
</dbReference>
<dbReference type="GO" id="GO:0004833">
    <property type="term" value="F:L-tryptophan 2,3-dioxygenase activity"/>
    <property type="evidence" value="ECO:0007669"/>
    <property type="project" value="UniProtKB-EC"/>
</dbReference>
<keyword evidence="1" id="KW-0560">Oxidoreductase</keyword>
<evidence type="ECO:0000313" key="2">
    <source>
        <dbReference type="Proteomes" id="UP000542210"/>
    </source>
</evidence>
<reference evidence="1 2" key="1">
    <citation type="submission" date="2020-08" db="EMBL/GenBank/DDBJ databases">
        <title>Sequencing the genomes of 1000 actinobacteria strains.</title>
        <authorList>
            <person name="Klenk H.-P."/>
        </authorList>
    </citation>
    <scope>NUCLEOTIDE SEQUENCE [LARGE SCALE GENOMIC DNA]</scope>
    <source>
        <strain evidence="1 2">DSM 45784</strain>
    </source>
</reference>
<dbReference type="SUPFAM" id="SSF140959">
    <property type="entry name" value="Indolic compounds 2,3-dioxygenase-like"/>
    <property type="match status" value="1"/>
</dbReference>
<gene>
    <name evidence="1" type="ORF">BJ982_002081</name>
</gene>
<organism evidence="1 2">
    <name type="scientific">Sphaerisporangium siamense</name>
    <dbReference type="NCBI Taxonomy" id="795645"/>
    <lineage>
        <taxon>Bacteria</taxon>
        <taxon>Bacillati</taxon>
        <taxon>Actinomycetota</taxon>
        <taxon>Actinomycetes</taxon>
        <taxon>Streptosporangiales</taxon>
        <taxon>Streptosporangiaceae</taxon>
        <taxon>Sphaerisporangium</taxon>
    </lineage>
</organism>
<dbReference type="GO" id="GO:0046872">
    <property type="term" value="F:metal ion binding"/>
    <property type="evidence" value="ECO:0007669"/>
    <property type="project" value="InterPro"/>
</dbReference>
<dbReference type="Proteomes" id="UP000542210">
    <property type="component" value="Unassembled WGS sequence"/>
</dbReference>
<sequence length="238" mass="26808">MPLTPLTYGDYLRLPDLLDQLRPVSVPVEHDELLFITAHQACELWFRQLITELTDARDRMLAGDGHLPRLRLRRCHVIARLLASQFDVLDTMAPPDFLRFRGALGRASGSQSAQFHQIELLSGARPPAGQEGGPTLWDGFLAVLAKAGFAVATGRERQAALLELAGDREHHAELWELAEALVEHDQTWSAFRFRHMLTVERQIGRKPGTAGTPGATHLADRHRDRFYPELWELRVSLS</sequence>
<dbReference type="AlphaFoldDB" id="A0A7W7G8P3"/>
<keyword evidence="2" id="KW-1185">Reference proteome</keyword>
<dbReference type="GO" id="GO:0019441">
    <property type="term" value="P:L-tryptophan catabolic process to kynurenine"/>
    <property type="evidence" value="ECO:0007669"/>
    <property type="project" value="InterPro"/>
</dbReference>
<comment type="caution">
    <text evidence="1">The sequence shown here is derived from an EMBL/GenBank/DDBJ whole genome shotgun (WGS) entry which is preliminary data.</text>
</comment>
<dbReference type="GO" id="GO:0019442">
    <property type="term" value="P:L-tryptophan catabolic process to acetyl-CoA"/>
    <property type="evidence" value="ECO:0007669"/>
    <property type="project" value="TreeGrafter"/>
</dbReference>
<dbReference type="GO" id="GO:0020037">
    <property type="term" value="F:heme binding"/>
    <property type="evidence" value="ECO:0007669"/>
    <property type="project" value="InterPro"/>
</dbReference>
<proteinExistence type="predicted"/>
<dbReference type="PANTHER" id="PTHR10138:SF0">
    <property type="entry name" value="TRYPTOPHAN 2,3-DIOXYGENASE"/>
    <property type="match status" value="1"/>
</dbReference>